<evidence type="ECO:0000313" key="2">
    <source>
        <dbReference type="Proteomes" id="UP000306145"/>
    </source>
</evidence>
<sequence>MTDDAGTAEVGRRVLQVVPAHPDTWVAVVTETAIGQSDKDGWKATAVISYEITVDPVDCWALVEIRDDDGLRQQLLPVCQSWMLTAQADSPLAELVTARDFEHSADFTDDSRRISQPVVVRGSSADEVRKLVARQVPPSGPRAAAP</sequence>
<dbReference type="Proteomes" id="UP000306145">
    <property type="component" value="Unassembled WGS sequence"/>
</dbReference>
<name>A0A5C4QPY4_9ACTN</name>
<accession>A0A5C4QPY4</accession>
<proteinExistence type="predicted"/>
<dbReference type="RefSeq" id="WP_139584850.1">
    <property type="nucleotide sequence ID" value="NZ_VDFY01000153.1"/>
</dbReference>
<gene>
    <name evidence="1" type="ORF">FHG89_14240</name>
</gene>
<keyword evidence="2" id="KW-1185">Reference proteome</keyword>
<organism evidence="1 2">
    <name type="scientific">Micromonospora orduensis</name>
    <dbReference type="NCBI Taxonomy" id="1420891"/>
    <lineage>
        <taxon>Bacteria</taxon>
        <taxon>Bacillati</taxon>
        <taxon>Actinomycetota</taxon>
        <taxon>Actinomycetes</taxon>
        <taxon>Micromonosporales</taxon>
        <taxon>Micromonosporaceae</taxon>
        <taxon>Micromonospora</taxon>
    </lineage>
</organism>
<reference evidence="1 2" key="1">
    <citation type="submission" date="2019-06" db="EMBL/GenBank/DDBJ databases">
        <title>Micromonospora ordensis sp. nov., isolated from deep marine sediment.</title>
        <authorList>
            <person name="Veyisoglu A."/>
            <person name="Carro L."/>
            <person name="Klenk H.-P."/>
            <person name="Sahin N."/>
        </authorList>
    </citation>
    <scope>NUCLEOTIDE SEQUENCE [LARGE SCALE GENOMIC DNA]</scope>
    <source>
        <strain evidence="1 2">S2509</strain>
    </source>
</reference>
<dbReference type="EMBL" id="VDFY01000153">
    <property type="protein sequence ID" value="TNH28794.1"/>
    <property type="molecule type" value="Genomic_DNA"/>
</dbReference>
<dbReference type="AlphaFoldDB" id="A0A5C4QPY4"/>
<protein>
    <submittedName>
        <fullName evidence="1">Uncharacterized protein</fullName>
    </submittedName>
</protein>
<evidence type="ECO:0000313" key="1">
    <source>
        <dbReference type="EMBL" id="TNH28794.1"/>
    </source>
</evidence>
<comment type="caution">
    <text evidence="1">The sequence shown here is derived from an EMBL/GenBank/DDBJ whole genome shotgun (WGS) entry which is preliminary data.</text>
</comment>